<proteinExistence type="predicted"/>
<comment type="caution">
    <text evidence="2">The sequence shown here is derived from an EMBL/GenBank/DDBJ whole genome shotgun (WGS) entry which is preliminary data.</text>
</comment>
<dbReference type="Proteomes" id="UP000257109">
    <property type="component" value="Unassembled WGS sequence"/>
</dbReference>
<name>A0A371FH61_MUCPR</name>
<keyword evidence="1" id="KW-0812">Transmembrane</keyword>
<organism evidence="2 3">
    <name type="scientific">Mucuna pruriens</name>
    <name type="common">Velvet bean</name>
    <name type="synonym">Dolichos pruriens</name>
    <dbReference type="NCBI Taxonomy" id="157652"/>
    <lineage>
        <taxon>Eukaryota</taxon>
        <taxon>Viridiplantae</taxon>
        <taxon>Streptophyta</taxon>
        <taxon>Embryophyta</taxon>
        <taxon>Tracheophyta</taxon>
        <taxon>Spermatophyta</taxon>
        <taxon>Magnoliopsida</taxon>
        <taxon>eudicotyledons</taxon>
        <taxon>Gunneridae</taxon>
        <taxon>Pentapetalae</taxon>
        <taxon>rosids</taxon>
        <taxon>fabids</taxon>
        <taxon>Fabales</taxon>
        <taxon>Fabaceae</taxon>
        <taxon>Papilionoideae</taxon>
        <taxon>50 kb inversion clade</taxon>
        <taxon>NPAAA clade</taxon>
        <taxon>indigoferoid/millettioid clade</taxon>
        <taxon>Phaseoleae</taxon>
        <taxon>Mucuna</taxon>
    </lineage>
</organism>
<sequence>MTRHRPKSLSSPIEVAHYAKSDSWHEKTFKHHYSMVSCSSKDRVCHAALEGELSFIFMYETVLRDLRVTLPFYPFDADVLRILGVAPSQLHCNGWVVIQAFVDSPNQVVGSRRGKETSPHEVIVDPPREGEIHHSRMDIPSIADSFLIHFMPGGLTFFVAPSLVESLWNPGL</sequence>
<dbReference type="EMBL" id="QJKJ01009133">
    <property type="protein sequence ID" value="RDX77601.1"/>
    <property type="molecule type" value="Genomic_DNA"/>
</dbReference>
<keyword evidence="3" id="KW-1185">Reference proteome</keyword>
<keyword evidence="1" id="KW-1133">Transmembrane helix</keyword>
<accession>A0A371FH61</accession>
<reference evidence="2" key="1">
    <citation type="submission" date="2018-05" db="EMBL/GenBank/DDBJ databases">
        <title>Draft genome of Mucuna pruriens seed.</title>
        <authorList>
            <person name="Nnadi N.E."/>
            <person name="Vos R."/>
            <person name="Hasami M.H."/>
            <person name="Devisetty U.K."/>
            <person name="Aguiy J.C."/>
        </authorList>
    </citation>
    <scope>NUCLEOTIDE SEQUENCE [LARGE SCALE GENOMIC DNA]</scope>
    <source>
        <strain evidence="2">JCA_2017</strain>
    </source>
</reference>
<protein>
    <submittedName>
        <fullName evidence="2">Uncharacterized protein</fullName>
    </submittedName>
</protein>
<evidence type="ECO:0000256" key="1">
    <source>
        <dbReference type="SAM" id="Phobius"/>
    </source>
</evidence>
<feature type="non-terminal residue" evidence="2">
    <location>
        <position position="172"/>
    </location>
</feature>
<feature type="transmembrane region" description="Helical" evidence="1">
    <location>
        <begin position="146"/>
        <end position="164"/>
    </location>
</feature>
<feature type="non-terminal residue" evidence="2">
    <location>
        <position position="1"/>
    </location>
</feature>
<evidence type="ECO:0000313" key="3">
    <source>
        <dbReference type="Proteomes" id="UP000257109"/>
    </source>
</evidence>
<evidence type="ECO:0000313" key="2">
    <source>
        <dbReference type="EMBL" id="RDX77601.1"/>
    </source>
</evidence>
<keyword evidence="1" id="KW-0472">Membrane</keyword>
<gene>
    <name evidence="2" type="ORF">CR513_42253</name>
</gene>
<dbReference type="AlphaFoldDB" id="A0A371FH61"/>